<evidence type="ECO:0008006" key="5">
    <source>
        <dbReference type="Google" id="ProtNLM"/>
    </source>
</evidence>
<reference evidence="3 4" key="1">
    <citation type="submission" date="2021-12" db="EMBL/GenBank/DDBJ databases">
        <title>Discovery of the Pendulisporaceae a myxobacterial family with distinct sporulation behavior and unique specialized metabolism.</title>
        <authorList>
            <person name="Garcia R."/>
            <person name="Popoff A."/>
            <person name="Bader C.D."/>
            <person name="Loehr J."/>
            <person name="Walesch S."/>
            <person name="Walt C."/>
            <person name="Boldt J."/>
            <person name="Bunk B."/>
            <person name="Haeckl F.J.F.P.J."/>
            <person name="Gunesch A.P."/>
            <person name="Birkelbach J."/>
            <person name="Nuebel U."/>
            <person name="Pietschmann T."/>
            <person name="Bach T."/>
            <person name="Mueller R."/>
        </authorList>
    </citation>
    <scope>NUCLEOTIDE SEQUENCE [LARGE SCALE GENOMIC DNA]</scope>
    <source>
        <strain evidence="3 4">MSr11954</strain>
    </source>
</reference>
<proteinExistence type="predicted"/>
<feature type="chain" id="PRO_5046489004" description="Nuclear transport factor 2 family protein" evidence="2">
    <location>
        <begin position="18"/>
        <end position="201"/>
    </location>
</feature>
<dbReference type="Gene3D" id="3.10.450.50">
    <property type="match status" value="1"/>
</dbReference>
<keyword evidence="2" id="KW-0732">Signal</keyword>
<name>A0ABZ2M6Q7_9BACT</name>
<protein>
    <recommendedName>
        <fullName evidence="5">Nuclear transport factor 2 family protein</fullName>
    </recommendedName>
</protein>
<organism evidence="3 4">
    <name type="scientific">Pendulispora albinea</name>
    <dbReference type="NCBI Taxonomy" id="2741071"/>
    <lineage>
        <taxon>Bacteria</taxon>
        <taxon>Pseudomonadati</taxon>
        <taxon>Myxococcota</taxon>
        <taxon>Myxococcia</taxon>
        <taxon>Myxococcales</taxon>
        <taxon>Sorangiineae</taxon>
        <taxon>Pendulisporaceae</taxon>
        <taxon>Pendulispora</taxon>
    </lineage>
</organism>
<gene>
    <name evidence="3" type="ORF">LZC94_12545</name>
</gene>
<accession>A0ABZ2M6Q7</accession>
<dbReference type="EMBL" id="CP089984">
    <property type="protein sequence ID" value="WXB18075.1"/>
    <property type="molecule type" value="Genomic_DNA"/>
</dbReference>
<dbReference type="Proteomes" id="UP001370348">
    <property type="component" value="Chromosome"/>
</dbReference>
<feature type="signal peptide" evidence="2">
    <location>
        <begin position="1"/>
        <end position="17"/>
    </location>
</feature>
<feature type="compositionally biased region" description="Low complexity" evidence="1">
    <location>
        <begin position="29"/>
        <end position="49"/>
    </location>
</feature>
<evidence type="ECO:0000313" key="4">
    <source>
        <dbReference type="Proteomes" id="UP001370348"/>
    </source>
</evidence>
<keyword evidence="4" id="KW-1185">Reference proteome</keyword>
<evidence type="ECO:0000313" key="3">
    <source>
        <dbReference type="EMBL" id="WXB18075.1"/>
    </source>
</evidence>
<evidence type="ECO:0000256" key="1">
    <source>
        <dbReference type="SAM" id="MobiDB-lite"/>
    </source>
</evidence>
<dbReference type="RefSeq" id="WP_394827716.1">
    <property type="nucleotide sequence ID" value="NZ_CP089984.1"/>
</dbReference>
<sequence>MRRFSCLLLVLSACAHAPQTGNAGESARPTTATGAPAATTTTGTPAATTTSFPVETIAPRAEDVSSIDGMVRAYYEVVDVAPDAPRQWARDRTLFSPWIRFVAIGDRIRVMDHQQLVDNSEPLVRKGLHEREIFRTVRRYGDIAHVDSTYELRVGPEGKLSRGVNSLELYFDGKRWWITSAIWQAETPQHPIPPELLPRAR</sequence>
<evidence type="ECO:0000256" key="2">
    <source>
        <dbReference type="SAM" id="SignalP"/>
    </source>
</evidence>
<feature type="region of interest" description="Disordered" evidence="1">
    <location>
        <begin position="19"/>
        <end position="49"/>
    </location>
</feature>